<proteinExistence type="predicted"/>
<keyword evidence="4" id="KW-1185">Reference proteome</keyword>
<name>A4RSV1_OSTLU</name>
<dbReference type="eggNOG" id="KOG1823">
    <property type="taxonomic scope" value="Eukaryota"/>
</dbReference>
<dbReference type="EMBL" id="CP000582">
    <property type="protein sequence ID" value="ABO94472.1"/>
    <property type="molecule type" value="Genomic_DNA"/>
</dbReference>
<dbReference type="STRING" id="436017.A4RSV1"/>
<dbReference type="KEGG" id="olu:OSTLU_119563"/>
<dbReference type="Proteomes" id="UP000001568">
    <property type="component" value="Chromosome 2"/>
</dbReference>
<feature type="domain" description="U3 small nucleolar RNA-associated protein 20" evidence="2">
    <location>
        <begin position="1671"/>
        <end position="1873"/>
    </location>
</feature>
<reference evidence="3 4" key="1">
    <citation type="journal article" date="2007" name="Proc. Natl. Acad. Sci. U.S.A.">
        <title>The tiny eukaryote Ostreococcus provides genomic insights into the paradox of plankton speciation.</title>
        <authorList>
            <person name="Palenik B."/>
            <person name="Grimwood J."/>
            <person name="Aerts A."/>
            <person name="Rouze P."/>
            <person name="Salamov A."/>
            <person name="Putnam N."/>
            <person name="Dupont C."/>
            <person name="Jorgensen R."/>
            <person name="Derelle E."/>
            <person name="Rombauts S."/>
            <person name="Zhou K."/>
            <person name="Otillar R."/>
            <person name="Merchant S.S."/>
            <person name="Podell S."/>
            <person name="Gaasterland T."/>
            <person name="Napoli C."/>
            <person name="Gendler K."/>
            <person name="Manuell A."/>
            <person name="Tai V."/>
            <person name="Vallon O."/>
            <person name="Piganeau G."/>
            <person name="Jancek S."/>
            <person name="Heijde M."/>
            <person name="Jabbari K."/>
            <person name="Bowler C."/>
            <person name="Lohr M."/>
            <person name="Robbens S."/>
            <person name="Werner G."/>
            <person name="Dubchak I."/>
            <person name="Pazour G.J."/>
            <person name="Ren Q."/>
            <person name="Paulsen I."/>
            <person name="Delwiche C."/>
            <person name="Schmutz J."/>
            <person name="Rokhsar D."/>
            <person name="Van de Peer Y."/>
            <person name="Moreau H."/>
            <person name="Grigoriev I.V."/>
        </authorList>
    </citation>
    <scope>NUCLEOTIDE SEQUENCE [LARGE SCALE GENOMIC DNA]</scope>
    <source>
        <strain evidence="3 4">CCE9901</strain>
    </source>
</reference>
<feature type="region of interest" description="Disordered" evidence="1">
    <location>
        <begin position="1"/>
        <end position="30"/>
    </location>
</feature>
<dbReference type="PANTHER" id="PTHR17695">
    <property type="entry name" value="SMALL SUBUNIT PROCESSOME COMPONENT 20 HOMOLOG"/>
    <property type="match status" value="1"/>
</dbReference>
<dbReference type="InterPro" id="IPR052575">
    <property type="entry name" value="SSU_processome_comp_20"/>
</dbReference>
<dbReference type="SUPFAM" id="SSF48371">
    <property type="entry name" value="ARM repeat"/>
    <property type="match status" value="2"/>
</dbReference>
<dbReference type="OMA" id="NYEERNI"/>
<feature type="compositionally biased region" description="Polar residues" evidence="1">
    <location>
        <begin position="15"/>
        <end position="28"/>
    </location>
</feature>
<sequence length="2488" mass="280092">MPGSEPPPTMDRTDIATSRKLSPEGTSQGDREMMSWSLAYASRILHTRKKSKGKRKFTFQPVADQLTAINIAPYPDSAFDLNVRQQAFGTCLQHALLHWQELCCSNDFNSFAAKASIRCLSLPQLILHKKEVMGALLNGIRSGKCYSLEALFHCLVAIAKDLGASFVTYFPLSVEAITCCLEGTMELDANHVESAFRCLATLCTLLWRSGKVTMLHILECTRHIRNHPKQHVRKLAAQAVAPAVRSSTNEIILASVRNLIMEHSILCESSQQEHRIEATTFMLHYIAVGHASALHSKSDSVLRAVFDPDFVPEVRGTVRLVIVQNLLVSLDASLPKSAFKELWNSFLHVISSCAAQVGNKNISEVMYLSEIAISICSTRFELCTDSYNKLSDFVHAYFLFCTTSAKPVEQSSVTTFVRLLAALSSRNEFKAMPVLTSFPWCDLIRTIDNSSITLILRVLIQNIELGCVTAHYMSEALLIDSSHLIFLRGFENSLMLGKIIQKVAEFSKDLHSKLMRIDDALLKWHFECKLTSLDFSEIWSTLQILPYFADTRLVQSVITTMVSYVKRSKEASVDQNALSSGASALLMSSLEADILCRELDTSSNCKFSFELIRFTLSCRISSPAVWSSLARLTSLIIRRADEIPAELMPSDLTECIRSQNRLLRVSVLEYLAIIANNHMGMSPKSTECVTAFLYMNRLSRDSGSILEYSRKSINLIRSLTRKLSDFDASDHVAVLNMALGALYLRFNPLWDPLVELIGVLSGSDSTALQLLQAEILRTKQEVIADHDVQETIILFPTDSDQTRDEVCEALNPQERSVEQSQRLQLLITSLQYCTLMDQTFVLDLFLDVYSVCRRNEYRYVATRYSGIILALLKLMQSKDEVRSLLLRTKLDAHQLYEGVFTALKALVGDDNANLASEALKCMGLLKLDYLPNIRVSQLCLLTDVQSVKRALTSIQFEEGSEDSEVSHEFPKIQERHREDVISIIVSILSKYILSGKTSFSSLKSIILRWFSCLRCAEMEPFIHGLFVPLMRPHEIRLRHGTTVFSTQAINSAISEASHGTLIALMSQLREVHKAVPMHLRNSTDLILSVMFQIFMRACKRQDIQNDELLRLKILRSNSLRMIARIIPIVKFEGIERHWLDASECLINTVKGLENECSGSQEPAVLCLLSSITQRVDLIKLLETPTGHKLLEYVFAVLSSPKTSEPCRRTILSMITMLLNSVNSELGNDCTVANLSEKIAAGVRMSLINELKRGRIPTSKQFGEDMLSEIQILEQLSKFERCSPWNICMFKDVLEMACTKRLNSGKRTELLVMLNSILSALSLDEQLRRESVERLAFLYATLRAPCSRRALLDLFKALDYSQDGYRVRILHDLNAYLDGRIGEVDHGRRIRAYAKLQSRWGGEDETSMQLWIYNSLHDICSNDSILRNSAKLLIYRCLEVGSTASYNFQHGPSSRLVVNTVLPWVAELLGRRDPLIRNCGIELLRYAVVRGHILDFCCLCDQNEEVDVFLNLCHIQSHRRARAIRQLHAPEVLSSVEPRLYWTYVIPLFMVFLGDPSADVAATAVDALGHTVKILESAEYVKVICRLLHLAHRASELQKFHLRGATCMLENLRTHYEPYGDFDDRLVRRGEAADLGALYSTALPLAQACITLRRDAQSSEQGSSQYLQTSAISCVSSMLALFDHEKSEAGTLCMLKFIIENMSSRSEKLRDNAMTALKFISIKLGERHLPLIIRVLRNGRTTGFHLHVLGKAIHVLVSNCVNMSPEIATVVFVEIVPTLQANLFGSARDRMDSKSTKPVVEAKPSYSLKTISLIAALLKDGDSLIKFVRTFVRMLPESPDSRSQKNFELILHALHEGLLRNASLGVQNLTYLAGSLVEEYITSSTVDTDCDTDTSLLASEYCVKIHQFAISLLYDALKCAEKLRDERLPCESDLEALKTTIALMMRCLLSTSYEVQVGATRILAKLLRSGLLAKEISAENLTKRIIRTLKSCKSVKDHLAQNCLKILAHIMKTHHQITLTLPQVSFVLSFSFKNLSDDAQDLKNSFLLLNSLISRRVVQNDMYALMHELLLTIAKGQSMQVRSMCSHVFIRFVLSYPIGERKVEDMLRTLISSLEYPQADGRMSVLSTIHALLLKLPEVALKSNGPLFFFPLVLRVASDTHSQCSELANRALDCLFSRVDETQMMKFLSCTIVWSKRQDMLQRAAYQVLLLGFSRHASITFEVYSQVEGHMIKRIRAALQRKDGVDWSITYCQLICFERAVSHRSQCLDSEHSDAFSSEADFAMVHILPHAVSYDHLWIQASALRVLRSYLQAETRMEKSFTILSDVNIELIVDALITVIERQSRTKKVEHANMGDVLLCLTAIMTSVHAKAISEKYSSQIFHRLHKSAFSSPELKRTILQSMAALVSANKSPIDSSNMVLYHALLLSYHCMDRTIEGCDTKEDLQSYAIAGDIFSSLQLILPPEIFLVMFERVKTDLTKKGRSGTVIS</sequence>
<dbReference type="GO" id="GO:0032040">
    <property type="term" value="C:small-subunit processome"/>
    <property type="evidence" value="ECO:0007669"/>
    <property type="project" value="TreeGrafter"/>
</dbReference>
<organism evidence="3 4">
    <name type="scientific">Ostreococcus lucimarinus (strain CCE9901)</name>
    <dbReference type="NCBI Taxonomy" id="436017"/>
    <lineage>
        <taxon>Eukaryota</taxon>
        <taxon>Viridiplantae</taxon>
        <taxon>Chlorophyta</taxon>
        <taxon>Mamiellophyceae</taxon>
        <taxon>Mamiellales</taxon>
        <taxon>Bathycoccaceae</taxon>
        <taxon>Ostreococcus</taxon>
    </lineage>
</organism>
<dbReference type="InterPro" id="IPR011989">
    <property type="entry name" value="ARM-like"/>
</dbReference>
<accession>A4RSV1</accession>
<evidence type="ECO:0000259" key="2">
    <source>
        <dbReference type="Pfam" id="PF20416"/>
    </source>
</evidence>
<evidence type="ECO:0000313" key="3">
    <source>
        <dbReference type="EMBL" id="ABO94472.1"/>
    </source>
</evidence>
<dbReference type="GeneID" id="5000299"/>
<dbReference type="Pfam" id="PF20416">
    <property type="entry name" value="UTP20"/>
    <property type="match status" value="1"/>
</dbReference>
<dbReference type="OrthoDB" id="360653at2759"/>
<dbReference type="RefSeq" id="XP_001416179.1">
    <property type="nucleotide sequence ID" value="XM_001416142.1"/>
</dbReference>
<dbReference type="HOGENOM" id="CLU_000327_0_0_1"/>
<dbReference type="PANTHER" id="PTHR17695:SF11">
    <property type="entry name" value="SMALL SUBUNIT PROCESSOME COMPONENT 20 HOMOLOG"/>
    <property type="match status" value="1"/>
</dbReference>
<dbReference type="Gramene" id="ABO94472">
    <property type="protein sequence ID" value="ABO94472"/>
    <property type="gene ID" value="OSTLU_119563"/>
</dbReference>
<dbReference type="GO" id="GO:0030686">
    <property type="term" value="C:90S preribosome"/>
    <property type="evidence" value="ECO:0007669"/>
    <property type="project" value="TreeGrafter"/>
</dbReference>
<dbReference type="InterPro" id="IPR046523">
    <property type="entry name" value="UTP20_dom"/>
</dbReference>
<protein>
    <submittedName>
        <fullName evidence="3">SnoRNA-binding nucleolar protein, putative</fullName>
    </submittedName>
</protein>
<evidence type="ECO:0000256" key="1">
    <source>
        <dbReference type="SAM" id="MobiDB-lite"/>
    </source>
</evidence>
<dbReference type="Gene3D" id="1.25.10.10">
    <property type="entry name" value="Leucine-rich Repeat Variant"/>
    <property type="match status" value="1"/>
</dbReference>
<evidence type="ECO:0000313" key="4">
    <source>
        <dbReference type="Proteomes" id="UP000001568"/>
    </source>
</evidence>
<gene>
    <name evidence="3" type="primary">Utp20</name>
    <name evidence="3" type="ORF">OSTLU_119563</name>
</gene>
<dbReference type="InterPro" id="IPR016024">
    <property type="entry name" value="ARM-type_fold"/>
</dbReference>